<keyword evidence="1" id="KW-0472">Membrane</keyword>
<dbReference type="eggNOG" id="ENOG5032YR3">
    <property type="taxonomic scope" value="Bacteria"/>
</dbReference>
<accession>E0UHY1</accession>
<dbReference type="RefSeq" id="WP_013322616.1">
    <property type="nucleotide sequence ID" value="NC_014501.1"/>
</dbReference>
<sequence>MFWLKKFPWLSLILLFTTYSIFGWYVSEFSVAWSHWLAEQGKGLGWGVQEELYSIFLYIFSAIIILLITFGLTAPVAIITFFVGSPLKSDIRAMFSVLAWSFAVVMVVVFLQYFLHLLLLVSAAILARLGLQDAGCNTWQSYLLLSLMSLGSFLVGIWLFTQLGRPLSL</sequence>
<feature type="transmembrane region" description="Helical" evidence="1">
    <location>
        <begin position="95"/>
        <end position="127"/>
    </location>
</feature>
<dbReference type="KEGG" id="cyj:Cyan7822_2539"/>
<name>E0UHY1_GLOV7</name>
<dbReference type="STRING" id="497965.Cyan7822_2539"/>
<feature type="transmembrane region" description="Helical" evidence="1">
    <location>
        <begin position="7"/>
        <end position="26"/>
    </location>
</feature>
<feature type="transmembrane region" description="Helical" evidence="1">
    <location>
        <begin position="55"/>
        <end position="83"/>
    </location>
</feature>
<evidence type="ECO:0000256" key="1">
    <source>
        <dbReference type="SAM" id="Phobius"/>
    </source>
</evidence>
<feature type="transmembrane region" description="Helical" evidence="1">
    <location>
        <begin position="139"/>
        <end position="160"/>
    </location>
</feature>
<gene>
    <name evidence="2" type="ordered locus">Cyan7822_2539</name>
</gene>
<evidence type="ECO:0000313" key="3">
    <source>
        <dbReference type="Proteomes" id="UP000008206"/>
    </source>
</evidence>
<reference evidence="3" key="1">
    <citation type="journal article" date="2011" name="MBio">
        <title>Novel metabolic attributes of the genus Cyanothece, comprising a group of unicellular nitrogen-fixing Cyanobacteria.</title>
        <authorList>
            <person name="Bandyopadhyay A."/>
            <person name="Elvitigala T."/>
            <person name="Welsh E."/>
            <person name="Stockel J."/>
            <person name="Liberton M."/>
            <person name="Min H."/>
            <person name="Sherman L.A."/>
            <person name="Pakrasi H.B."/>
        </authorList>
    </citation>
    <scope>NUCLEOTIDE SEQUENCE [LARGE SCALE GENOMIC DNA]</scope>
    <source>
        <strain evidence="3">PCC 7822</strain>
    </source>
</reference>
<dbReference type="Proteomes" id="UP000008206">
    <property type="component" value="Chromosome"/>
</dbReference>
<keyword evidence="1" id="KW-1133">Transmembrane helix</keyword>
<evidence type="ECO:0000313" key="2">
    <source>
        <dbReference type="EMBL" id="ADN14511.1"/>
    </source>
</evidence>
<organism evidence="2 3">
    <name type="scientific">Gloeothece verrucosa (strain PCC 7822)</name>
    <name type="common">Cyanothece sp. (strain PCC 7822)</name>
    <dbReference type="NCBI Taxonomy" id="497965"/>
    <lineage>
        <taxon>Bacteria</taxon>
        <taxon>Bacillati</taxon>
        <taxon>Cyanobacteriota</taxon>
        <taxon>Cyanophyceae</taxon>
        <taxon>Oscillatoriophycideae</taxon>
        <taxon>Chroococcales</taxon>
        <taxon>Aphanothecaceae</taxon>
        <taxon>Gloeothece</taxon>
        <taxon>Gloeothece verrucosa</taxon>
    </lineage>
</organism>
<keyword evidence="1" id="KW-0812">Transmembrane</keyword>
<protein>
    <submittedName>
        <fullName evidence="2">Uncharacterized protein</fullName>
    </submittedName>
</protein>
<dbReference type="OrthoDB" id="583558at2"/>
<keyword evidence="3" id="KW-1185">Reference proteome</keyword>
<dbReference type="EMBL" id="CP002198">
    <property type="protein sequence ID" value="ADN14511.1"/>
    <property type="molecule type" value="Genomic_DNA"/>
</dbReference>
<proteinExistence type="predicted"/>
<dbReference type="HOGENOM" id="CLU_124347_0_0_3"/>
<dbReference type="AlphaFoldDB" id="E0UHY1"/>